<evidence type="ECO:0000313" key="8">
    <source>
        <dbReference type="Proteomes" id="UP000273044"/>
    </source>
</evidence>
<keyword evidence="2" id="KW-1003">Cell membrane</keyword>
<feature type="transmembrane region" description="Helical" evidence="6">
    <location>
        <begin position="45"/>
        <end position="69"/>
    </location>
</feature>
<accession>A0A448MZE0</accession>
<evidence type="ECO:0000256" key="1">
    <source>
        <dbReference type="ARBA" id="ARBA00004651"/>
    </source>
</evidence>
<dbReference type="InterPro" id="IPR036259">
    <property type="entry name" value="MFS_trans_sf"/>
</dbReference>
<evidence type="ECO:0000256" key="2">
    <source>
        <dbReference type="ARBA" id="ARBA00022475"/>
    </source>
</evidence>
<keyword evidence="4 6" id="KW-1133">Transmembrane helix</keyword>
<feature type="transmembrane region" description="Helical" evidence="6">
    <location>
        <begin position="307"/>
        <end position="327"/>
    </location>
</feature>
<organism evidence="7 8">
    <name type="scientific">Arachnia propionica</name>
    <dbReference type="NCBI Taxonomy" id="1750"/>
    <lineage>
        <taxon>Bacteria</taxon>
        <taxon>Bacillati</taxon>
        <taxon>Actinomycetota</taxon>
        <taxon>Actinomycetes</taxon>
        <taxon>Propionibacteriales</taxon>
        <taxon>Propionibacteriaceae</taxon>
        <taxon>Arachnia</taxon>
    </lineage>
</organism>
<protein>
    <submittedName>
        <fullName evidence="7">Arabinose efflux permease</fullName>
    </submittedName>
</protein>
<dbReference type="GeneID" id="64407190"/>
<dbReference type="GO" id="GO:0005886">
    <property type="term" value="C:plasma membrane"/>
    <property type="evidence" value="ECO:0007669"/>
    <property type="project" value="UniProtKB-SubCell"/>
</dbReference>
<dbReference type="InterPro" id="IPR011701">
    <property type="entry name" value="MFS"/>
</dbReference>
<dbReference type="RefSeq" id="WP_061786898.1">
    <property type="nucleotide sequence ID" value="NZ_CP072386.1"/>
</dbReference>
<evidence type="ECO:0000256" key="3">
    <source>
        <dbReference type="ARBA" id="ARBA00022692"/>
    </source>
</evidence>
<comment type="subcellular location">
    <subcellularLocation>
        <location evidence="1">Cell membrane</location>
        <topology evidence="1">Multi-pass membrane protein</topology>
    </subcellularLocation>
</comment>
<keyword evidence="5 6" id="KW-0472">Membrane</keyword>
<sequence>MLAALRNRAYARLFAAQVLALVGTGLLTVALGLLAVDVAGNEAGIVMGTALTIRIVAFVTISPVMSALVNRLPRTTVLVGSDAVRATMALVLPFVTEPWQIYLLIFGLQAASATFTPTFQAVIPQVLPDEDEYTAALSLSRLAYDLESLLSPALAAVLLTVMSYHNLFAGTVFGFLASIALVLWARPPAPVPDAQSPFRDRLTRGVRIFLRTPDLRALLVLNLVVACGTAMVLVNTAVLVKTRLGGDDSGVAWLLAAYGAGSMLVALILPRALKRLPDLSVMRSGAVLLPVGLALAAAAIHMPPGPVHWAALGLVWFLLGAATSLIATPSSRLLRRSAETKDQPAVFAAQFSLSHACYLVAYPAAGWLGAWLSLPAISLLLAATAATAAAASWPLARSRTP</sequence>
<dbReference type="CDD" id="cd06173">
    <property type="entry name" value="MFS_MefA_like"/>
    <property type="match status" value="1"/>
</dbReference>
<feature type="transmembrane region" description="Helical" evidence="6">
    <location>
        <begin position="347"/>
        <end position="370"/>
    </location>
</feature>
<dbReference type="Pfam" id="PF07690">
    <property type="entry name" value="MFS_1"/>
    <property type="match status" value="1"/>
</dbReference>
<evidence type="ECO:0000256" key="4">
    <source>
        <dbReference type="ARBA" id="ARBA00022989"/>
    </source>
</evidence>
<dbReference type="Proteomes" id="UP000273044">
    <property type="component" value="Chromosome"/>
</dbReference>
<feature type="transmembrane region" description="Helical" evidence="6">
    <location>
        <begin position="250"/>
        <end position="269"/>
    </location>
</feature>
<dbReference type="Gene3D" id="1.20.1250.20">
    <property type="entry name" value="MFS general substrate transporter like domains"/>
    <property type="match status" value="1"/>
</dbReference>
<feature type="transmembrane region" description="Helical" evidence="6">
    <location>
        <begin position="217"/>
        <end position="238"/>
    </location>
</feature>
<keyword evidence="8" id="KW-1185">Reference proteome</keyword>
<dbReference type="PANTHER" id="PTHR23513">
    <property type="entry name" value="INTEGRAL MEMBRANE EFFLUX PROTEIN-RELATED"/>
    <property type="match status" value="1"/>
</dbReference>
<dbReference type="EMBL" id="LR134406">
    <property type="protein sequence ID" value="VEH70434.1"/>
    <property type="molecule type" value="Genomic_DNA"/>
</dbReference>
<dbReference type="PANTHER" id="PTHR23513:SF18">
    <property type="entry name" value="INTEGRAL MEMBRANE PROTEIN"/>
    <property type="match status" value="1"/>
</dbReference>
<reference evidence="7 8" key="1">
    <citation type="submission" date="2018-12" db="EMBL/GenBank/DDBJ databases">
        <authorList>
            <consortium name="Pathogen Informatics"/>
        </authorList>
    </citation>
    <scope>NUCLEOTIDE SEQUENCE [LARGE SCALE GENOMIC DNA]</scope>
    <source>
        <strain evidence="7 8">NCTC12967</strain>
    </source>
</reference>
<gene>
    <name evidence="7" type="ORF">NCTC12967_01729</name>
</gene>
<dbReference type="AlphaFoldDB" id="A0A448MZE0"/>
<dbReference type="GO" id="GO:0022857">
    <property type="term" value="F:transmembrane transporter activity"/>
    <property type="evidence" value="ECO:0007669"/>
    <property type="project" value="InterPro"/>
</dbReference>
<feature type="transmembrane region" description="Helical" evidence="6">
    <location>
        <begin position="376"/>
        <end position="396"/>
    </location>
</feature>
<dbReference type="SUPFAM" id="SSF103473">
    <property type="entry name" value="MFS general substrate transporter"/>
    <property type="match status" value="1"/>
</dbReference>
<evidence type="ECO:0000256" key="5">
    <source>
        <dbReference type="ARBA" id="ARBA00023136"/>
    </source>
</evidence>
<evidence type="ECO:0000256" key="6">
    <source>
        <dbReference type="SAM" id="Phobius"/>
    </source>
</evidence>
<keyword evidence="3 6" id="KW-0812">Transmembrane</keyword>
<proteinExistence type="predicted"/>
<feature type="transmembrane region" description="Helical" evidence="6">
    <location>
        <begin position="281"/>
        <end position="301"/>
    </location>
</feature>
<evidence type="ECO:0000313" key="7">
    <source>
        <dbReference type="EMBL" id="VEH70434.1"/>
    </source>
</evidence>
<name>A0A448MZE0_9ACTN</name>